<sequence length="254" mass="30002">MIKVKTIIPVLISFMVLSCKSEKHEFPLEKRFWDVNDYRTITLELNYGYEDDEKLPSISDPETRIIVEKLTDHQNYEIVLNDEELGLKHRNKVADEFFDRWKDMNNVYRIRDVQDKYLYDIELLKVWHFGLGLQLRYFKLGNDNILASSDDPNSTITQNRLNFNVKTLIGNYNIYLDETINEEAFSDKGKTLFAEGIDIYFSQLIELYPDADFSEMERKIDLMNAKSNHGKIKESLSKIKSLIESKKIRNNYSK</sequence>
<evidence type="ECO:0000313" key="1">
    <source>
        <dbReference type="EMBL" id="NER15052.1"/>
    </source>
</evidence>
<gene>
    <name evidence="1" type="ORF">GWK08_16475</name>
</gene>
<comment type="caution">
    <text evidence="1">The sequence shown here is derived from an EMBL/GenBank/DDBJ whole genome shotgun (WGS) entry which is preliminary data.</text>
</comment>
<dbReference type="AlphaFoldDB" id="A0A6P0UR91"/>
<proteinExistence type="predicted"/>
<dbReference type="EMBL" id="JAABOO010000004">
    <property type="protein sequence ID" value="NER15052.1"/>
    <property type="molecule type" value="Genomic_DNA"/>
</dbReference>
<dbReference type="PROSITE" id="PS51257">
    <property type="entry name" value="PROKAR_LIPOPROTEIN"/>
    <property type="match status" value="1"/>
</dbReference>
<evidence type="ECO:0000313" key="2">
    <source>
        <dbReference type="Proteomes" id="UP000468581"/>
    </source>
</evidence>
<name>A0A6P0UR91_9FLAO</name>
<dbReference type="Proteomes" id="UP000468581">
    <property type="component" value="Unassembled WGS sequence"/>
</dbReference>
<reference evidence="1 2" key="1">
    <citation type="submission" date="2020-01" db="EMBL/GenBank/DDBJ databases">
        <title>Leptobacterium flavescens.</title>
        <authorList>
            <person name="Wang G."/>
        </authorList>
    </citation>
    <scope>NUCLEOTIDE SEQUENCE [LARGE SCALE GENOMIC DNA]</scope>
    <source>
        <strain evidence="1 2">KCTC 22160</strain>
    </source>
</reference>
<accession>A0A6P0UR91</accession>
<organism evidence="1 2">
    <name type="scientific">Leptobacterium flavescens</name>
    <dbReference type="NCBI Taxonomy" id="472055"/>
    <lineage>
        <taxon>Bacteria</taxon>
        <taxon>Pseudomonadati</taxon>
        <taxon>Bacteroidota</taxon>
        <taxon>Flavobacteriia</taxon>
        <taxon>Flavobacteriales</taxon>
        <taxon>Flavobacteriaceae</taxon>
        <taxon>Leptobacterium</taxon>
    </lineage>
</organism>
<dbReference type="RefSeq" id="WP_163608352.1">
    <property type="nucleotide sequence ID" value="NZ_JAABOO010000004.1"/>
</dbReference>
<keyword evidence="2" id="KW-1185">Reference proteome</keyword>
<protein>
    <recommendedName>
        <fullName evidence="3">Lipoprotein</fullName>
    </recommendedName>
</protein>
<evidence type="ECO:0008006" key="3">
    <source>
        <dbReference type="Google" id="ProtNLM"/>
    </source>
</evidence>